<dbReference type="Pfam" id="PF01436">
    <property type="entry name" value="NHL"/>
    <property type="match status" value="3"/>
</dbReference>
<evidence type="ECO:0000256" key="2">
    <source>
        <dbReference type="ARBA" id="ARBA00022737"/>
    </source>
</evidence>
<dbReference type="Gene3D" id="2.120.10.30">
    <property type="entry name" value="TolB, C-terminal domain"/>
    <property type="match status" value="2"/>
</dbReference>
<evidence type="ECO:0000313" key="11">
    <source>
        <dbReference type="RefSeq" id="XP_002732700.1"/>
    </source>
</evidence>
<dbReference type="SUPFAM" id="SSF101898">
    <property type="entry name" value="NHL repeat"/>
    <property type="match status" value="1"/>
</dbReference>
<dbReference type="InterPro" id="IPR001258">
    <property type="entry name" value="NHL_repeat"/>
</dbReference>
<keyword evidence="3 5" id="KW-0863">Zinc-finger</keyword>
<organism evidence="10 11">
    <name type="scientific">Saccoglossus kowalevskii</name>
    <name type="common">Acorn worm</name>
    <dbReference type="NCBI Taxonomy" id="10224"/>
    <lineage>
        <taxon>Eukaryota</taxon>
        <taxon>Metazoa</taxon>
        <taxon>Hemichordata</taxon>
        <taxon>Enteropneusta</taxon>
        <taxon>Harrimaniidae</taxon>
        <taxon>Saccoglossus</taxon>
    </lineage>
</organism>
<evidence type="ECO:0000256" key="1">
    <source>
        <dbReference type="ARBA" id="ARBA00022723"/>
    </source>
</evidence>
<dbReference type="Pfam" id="PF00097">
    <property type="entry name" value="zf-C3HC4"/>
    <property type="match status" value="1"/>
</dbReference>
<feature type="compositionally biased region" description="Low complexity" evidence="7">
    <location>
        <begin position="437"/>
        <end position="451"/>
    </location>
</feature>
<dbReference type="SMART" id="SM00336">
    <property type="entry name" value="BBOX"/>
    <property type="match status" value="2"/>
</dbReference>
<dbReference type="InterPro" id="IPR000315">
    <property type="entry name" value="Znf_B-box"/>
</dbReference>
<protein>
    <submittedName>
        <fullName evidence="11">Tripartite motif-containing protein 2-like</fullName>
    </submittedName>
</protein>
<dbReference type="PROSITE" id="PS50089">
    <property type="entry name" value="ZF_RING_2"/>
    <property type="match status" value="1"/>
</dbReference>
<dbReference type="PROSITE" id="PS51125">
    <property type="entry name" value="NHL"/>
    <property type="match status" value="3"/>
</dbReference>
<dbReference type="PROSITE" id="PS00518">
    <property type="entry name" value="ZF_RING_1"/>
    <property type="match status" value="1"/>
</dbReference>
<dbReference type="InterPro" id="IPR013083">
    <property type="entry name" value="Znf_RING/FYVE/PHD"/>
</dbReference>
<proteinExistence type="predicted"/>
<dbReference type="SMART" id="SM00184">
    <property type="entry name" value="RING"/>
    <property type="match status" value="1"/>
</dbReference>
<keyword evidence="4" id="KW-0862">Zinc</keyword>
<dbReference type="RefSeq" id="XP_002732700.1">
    <property type="nucleotide sequence ID" value="XM_002732654.1"/>
</dbReference>
<dbReference type="Gene3D" id="3.30.160.60">
    <property type="entry name" value="Classic Zinc Finger"/>
    <property type="match status" value="1"/>
</dbReference>
<feature type="domain" description="B box-type" evidence="9">
    <location>
        <begin position="154"/>
        <end position="195"/>
    </location>
</feature>
<dbReference type="CDD" id="cd05819">
    <property type="entry name" value="NHL"/>
    <property type="match status" value="1"/>
</dbReference>
<dbReference type="PROSITE" id="PS50119">
    <property type="entry name" value="ZF_BBOX"/>
    <property type="match status" value="2"/>
</dbReference>
<feature type="repeat" description="NHL" evidence="6">
    <location>
        <begin position="633"/>
        <end position="671"/>
    </location>
</feature>
<evidence type="ECO:0000259" key="8">
    <source>
        <dbReference type="PROSITE" id="PS50089"/>
    </source>
</evidence>
<keyword evidence="1" id="KW-0479">Metal-binding</keyword>
<gene>
    <name evidence="11" type="primary">LOC100377716</name>
</gene>
<reference evidence="11" key="1">
    <citation type="submission" date="2025-08" db="UniProtKB">
        <authorList>
            <consortium name="RefSeq"/>
        </authorList>
    </citation>
    <scope>IDENTIFICATION</scope>
    <source>
        <tissue evidence="11">Testes</tissue>
    </source>
</reference>
<dbReference type="Proteomes" id="UP000694865">
    <property type="component" value="Unplaced"/>
</dbReference>
<evidence type="ECO:0000256" key="6">
    <source>
        <dbReference type="PROSITE-ProRule" id="PRU00504"/>
    </source>
</evidence>
<feature type="domain" description="B box-type" evidence="9">
    <location>
        <begin position="93"/>
        <end position="139"/>
    </location>
</feature>
<sequence>MAAAKRSTTLDQIDDQYLTCSICFERFNNAKILPCQHSFCELCLLKWVNKHRQDRCPVCRHKCQLSTSRIRKLPSSLLINGVIGIIEAREKQLRGGPCDGCLNNPSSNRCVDCAMFLCRNCSMAHKYKPVSRNHHTMTTDQYQQARLKDPSIAQLAVNCTAHNDKVIEFYCETCQIPTCGSCIRQIHREHVLVDINHAADEVRVLATEKITSLKTKVTQARVSRERTMEHVGELDREYNKQVERIKLHAKKTRISIFKKLKQLEQSHLEHLKRSRDQINGELDTHLHTHEQVEELVTSTLTFTESLLQHSSSALLMKTSKETTNQLDTMAEIDTVFKLHRKTLPTFCPADVTIKGTLGSFSHVAQCELETMSGSGSTAGSHKGLESGKIEIEISRAKPISSQQELQTRPGRERDLLEQTLESDYAGDNDIKSDHSESITSAPSSNEESSTSQTRFDTMIETRSDVTLHSELCLEKSLGTYGEGSGNFNWPLGVTVTAHGDIAVADQRNYRVQIIDRNGKEKMSIHNEGTVTFFGIKKSYPIDVAISKDGRYLITDGNKAYSGKTSLRFRKTEGCNFNQVLVCNQSGRLISCFGKNELRNPCGIAISDSRKLAYIVDESANCVLVYETDSYTYVKSFGKGHLHGPTFIAVNNKDDIIVSDTHHHCVKVFNCEGELSFSFGSRGSEDGKFLYPFGVATDNHGNIYVCDYGNSRIVIFDFRGELITSIKEVPWPTGIAVTGDVPCKIVVTTECVQIYA</sequence>
<dbReference type="InterPro" id="IPR047153">
    <property type="entry name" value="TRIM45/56/19-like"/>
</dbReference>
<dbReference type="InterPro" id="IPR017907">
    <property type="entry name" value="Znf_RING_CS"/>
</dbReference>
<dbReference type="InterPro" id="IPR001841">
    <property type="entry name" value="Znf_RING"/>
</dbReference>
<dbReference type="SUPFAM" id="SSF57845">
    <property type="entry name" value="B-box zinc-binding domain"/>
    <property type="match status" value="1"/>
</dbReference>
<dbReference type="SUPFAM" id="SSF57850">
    <property type="entry name" value="RING/U-box"/>
    <property type="match status" value="1"/>
</dbReference>
<feature type="domain" description="RING-type" evidence="8">
    <location>
        <begin position="20"/>
        <end position="60"/>
    </location>
</feature>
<accession>A0ABM0GLQ2</accession>
<feature type="region of interest" description="Disordered" evidence="7">
    <location>
        <begin position="393"/>
        <end position="453"/>
    </location>
</feature>
<name>A0ABM0GLQ2_SACKO</name>
<dbReference type="Pfam" id="PF00643">
    <property type="entry name" value="zf-B_box"/>
    <property type="match status" value="1"/>
</dbReference>
<dbReference type="InterPro" id="IPR011042">
    <property type="entry name" value="6-blade_b-propeller_TolB-like"/>
</dbReference>
<evidence type="ECO:0000256" key="5">
    <source>
        <dbReference type="PROSITE-ProRule" id="PRU00024"/>
    </source>
</evidence>
<evidence type="ECO:0000256" key="7">
    <source>
        <dbReference type="SAM" id="MobiDB-lite"/>
    </source>
</evidence>
<dbReference type="CDD" id="cd19757">
    <property type="entry name" value="Bbox1"/>
    <property type="match status" value="1"/>
</dbReference>
<evidence type="ECO:0000256" key="4">
    <source>
        <dbReference type="ARBA" id="ARBA00022833"/>
    </source>
</evidence>
<evidence type="ECO:0000259" key="9">
    <source>
        <dbReference type="PROSITE" id="PS50119"/>
    </source>
</evidence>
<keyword evidence="10" id="KW-1185">Reference proteome</keyword>
<feature type="repeat" description="NHL" evidence="6">
    <location>
        <begin position="474"/>
        <end position="517"/>
    </location>
</feature>
<evidence type="ECO:0000256" key="3">
    <source>
        <dbReference type="ARBA" id="ARBA00022771"/>
    </source>
</evidence>
<dbReference type="Gene3D" id="3.30.40.10">
    <property type="entry name" value="Zinc/RING finger domain, C3HC4 (zinc finger)"/>
    <property type="match status" value="1"/>
</dbReference>
<dbReference type="GeneID" id="100377716"/>
<keyword evidence="2" id="KW-0677">Repeat</keyword>
<evidence type="ECO:0000313" key="10">
    <source>
        <dbReference type="Proteomes" id="UP000694865"/>
    </source>
</evidence>
<dbReference type="InterPro" id="IPR018957">
    <property type="entry name" value="Znf_C3HC4_RING-type"/>
</dbReference>
<dbReference type="PANTHER" id="PTHR25462">
    <property type="entry name" value="BONUS, ISOFORM C-RELATED"/>
    <property type="match status" value="1"/>
</dbReference>
<dbReference type="PANTHER" id="PTHR25462:SF296">
    <property type="entry name" value="MEIOTIC P26, ISOFORM F"/>
    <property type="match status" value="1"/>
</dbReference>
<feature type="repeat" description="NHL" evidence="6">
    <location>
        <begin position="675"/>
        <end position="718"/>
    </location>
</feature>